<feature type="compositionally biased region" description="Basic and acidic residues" evidence="1">
    <location>
        <begin position="29"/>
        <end position="42"/>
    </location>
</feature>
<gene>
    <name evidence="4" type="ORF">CHH57_15635</name>
</gene>
<dbReference type="AlphaFoldDB" id="A0AA91Z051"/>
<feature type="transmembrane region" description="Helical" evidence="2">
    <location>
        <begin position="128"/>
        <end position="151"/>
    </location>
</feature>
<keyword evidence="2" id="KW-0472">Membrane</keyword>
<feature type="region of interest" description="Disordered" evidence="1">
    <location>
        <begin position="1"/>
        <end position="69"/>
    </location>
</feature>
<feature type="compositionally biased region" description="Basic and acidic residues" evidence="1">
    <location>
        <begin position="50"/>
        <end position="64"/>
    </location>
</feature>
<evidence type="ECO:0000256" key="1">
    <source>
        <dbReference type="SAM" id="MobiDB-lite"/>
    </source>
</evidence>
<dbReference type="PROSITE" id="PS51724">
    <property type="entry name" value="SPOR"/>
    <property type="match status" value="1"/>
</dbReference>
<evidence type="ECO:0000313" key="5">
    <source>
        <dbReference type="Proteomes" id="UP000216961"/>
    </source>
</evidence>
<sequence length="373" mass="41733">MEMGVGRVNEKPENRKTITIKINGNDRPFQNKDNDDMVERSEPSVFYKDQNSEGKEQDIFKEESAAGQEAEFEESFDWILPASEEIPAKNKEKSIFSFQSSVNKKDKQPFTKGKKEKEGKKKRLPKEVIASIFFAVFFAVILGTSFGFILLNMVSNDQSNTTNGKIAALANDSSDKPKSGQAVSTTESATKPDITTYVLQKGVFSNVERAKSEQQKLTDAGKKSQILPIDKQQFLLVGVVSNLENAKAWQKQVKDTYAKEMVFSGNEVKNVSKEEKEIIEGSSAIYSAILQMVTSVQFDQSIATEDKNKLEKALSLVDEKKTAKFTNEKVKKMAAYLLEGGELTIKLKEKSSENEIAEVHQKLLDYLAVYVSL</sequence>
<evidence type="ECO:0000313" key="4">
    <source>
        <dbReference type="EMBL" id="PAD82298.1"/>
    </source>
</evidence>
<comment type="caution">
    <text evidence="4">The sequence shown here is derived from an EMBL/GenBank/DDBJ whole genome shotgun (WGS) entry which is preliminary data.</text>
</comment>
<dbReference type="InterPro" id="IPR007730">
    <property type="entry name" value="SPOR-like_dom"/>
</dbReference>
<reference evidence="4 5" key="1">
    <citation type="submission" date="2017-07" db="EMBL/GenBank/DDBJ databases">
        <title>Isolation and whole genome analysis of endospore-forming bacteria from heroin.</title>
        <authorList>
            <person name="Kalinowski J."/>
            <person name="Ahrens B."/>
            <person name="Al-Dilaimi A."/>
            <person name="Winkler A."/>
            <person name="Wibberg D."/>
            <person name="Schleenbecker U."/>
            <person name="Ruckert C."/>
            <person name="Wolfel R."/>
            <person name="Grass G."/>
        </authorList>
    </citation>
    <scope>NUCLEOTIDE SEQUENCE [LARGE SCALE GENOMIC DNA]</scope>
    <source>
        <strain evidence="4 5">7521-2</strain>
    </source>
</reference>
<dbReference type="GO" id="GO:0042834">
    <property type="term" value="F:peptidoglycan binding"/>
    <property type="evidence" value="ECO:0007669"/>
    <property type="project" value="InterPro"/>
</dbReference>
<dbReference type="Proteomes" id="UP000216961">
    <property type="component" value="Unassembled WGS sequence"/>
</dbReference>
<keyword evidence="2" id="KW-0812">Transmembrane</keyword>
<organism evidence="4 5">
    <name type="scientific">Niallia circulans</name>
    <name type="common">Bacillus circulans</name>
    <dbReference type="NCBI Taxonomy" id="1397"/>
    <lineage>
        <taxon>Bacteria</taxon>
        <taxon>Bacillati</taxon>
        <taxon>Bacillota</taxon>
        <taxon>Bacilli</taxon>
        <taxon>Bacillales</taxon>
        <taxon>Bacillaceae</taxon>
        <taxon>Niallia</taxon>
    </lineage>
</organism>
<accession>A0AA91Z051</accession>
<dbReference type="EMBL" id="NPBQ01000094">
    <property type="protein sequence ID" value="PAD82298.1"/>
    <property type="molecule type" value="Genomic_DNA"/>
</dbReference>
<protein>
    <recommendedName>
        <fullName evidence="3">SPOR domain-containing protein</fullName>
    </recommendedName>
</protein>
<evidence type="ECO:0000256" key="2">
    <source>
        <dbReference type="SAM" id="Phobius"/>
    </source>
</evidence>
<name>A0AA91Z051_NIACI</name>
<proteinExistence type="predicted"/>
<keyword evidence="2" id="KW-1133">Transmembrane helix</keyword>
<dbReference type="SUPFAM" id="SSF110997">
    <property type="entry name" value="Sporulation related repeat"/>
    <property type="match status" value="1"/>
</dbReference>
<feature type="domain" description="SPOR" evidence="3">
    <location>
        <begin position="191"/>
        <end position="270"/>
    </location>
</feature>
<dbReference type="InterPro" id="IPR036680">
    <property type="entry name" value="SPOR-like_sf"/>
</dbReference>
<dbReference type="Pfam" id="PF05036">
    <property type="entry name" value="SPOR"/>
    <property type="match status" value="1"/>
</dbReference>
<evidence type="ECO:0000259" key="3">
    <source>
        <dbReference type="PROSITE" id="PS51724"/>
    </source>
</evidence>